<feature type="signal peptide" evidence="1">
    <location>
        <begin position="1"/>
        <end position="22"/>
    </location>
</feature>
<protein>
    <submittedName>
        <fullName evidence="2">Uncharacterized protein</fullName>
    </submittedName>
</protein>
<dbReference type="Proteomes" id="UP000317951">
    <property type="component" value="Unassembled WGS sequence"/>
</dbReference>
<gene>
    <name evidence="2" type="ORF">FIV36_29530</name>
</gene>
<dbReference type="EMBL" id="VFET01000044">
    <property type="protein sequence ID" value="TWR99708.1"/>
    <property type="molecule type" value="Genomic_DNA"/>
</dbReference>
<keyword evidence="1" id="KW-0732">Signal</keyword>
<dbReference type="OrthoDB" id="6986285at2"/>
<evidence type="ECO:0000256" key="1">
    <source>
        <dbReference type="SAM" id="SignalP"/>
    </source>
</evidence>
<evidence type="ECO:0000313" key="3">
    <source>
        <dbReference type="Proteomes" id="UP000317951"/>
    </source>
</evidence>
<dbReference type="RefSeq" id="WP_010564235.1">
    <property type="nucleotide sequence ID" value="NZ_LT629689.1"/>
</dbReference>
<comment type="caution">
    <text evidence="2">The sequence shown here is derived from an EMBL/GenBank/DDBJ whole genome shotgun (WGS) entry which is preliminary data.</text>
</comment>
<name>A0A5C5Q298_9PSED</name>
<reference evidence="2 3" key="1">
    <citation type="submission" date="2019-06" db="EMBL/GenBank/DDBJ databases">
        <title>Pseudomonas bimorpha sp. nov. isolated from bovine raw milk and skim milk concentrate.</title>
        <authorList>
            <person name="Hofmann K."/>
            <person name="Huptas C."/>
            <person name="Doll E."/>
            <person name="Scherer S."/>
            <person name="Wenning M."/>
        </authorList>
    </citation>
    <scope>NUCLEOTIDE SEQUENCE [LARGE SCALE GENOMIC DNA]</scope>
    <source>
        <strain evidence="2 3">DSM 17835</strain>
    </source>
</reference>
<sequence>MANKMVYGAFLLLVLFSCKVFAGAPQFSDYKVEYIYEGRNSHLAITDSAGPRWDDLRISAAEKPVNFAGHYILFTGDCAGASVCGEVIDAETGKIIRSLPNVYQAYDEDTEEAFDIEYKVDSRLVVIMGIAQNNEPGINNESFQRMYRTRYYEFNDGDFHLIFTDDN</sequence>
<dbReference type="GeneID" id="78553568"/>
<dbReference type="AlphaFoldDB" id="A0A5C5Q298"/>
<proteinExistence type="predicted"/>
<accession>A0A5C5Q298</accession>
<dbReference type="PROSITE" id="PS51257">
    <property type="entry name" value="PROKAR_LIPOPROTEIN"/>
    <property type="match status" value="1"/>
</dbReference>
<evidence type="ECO:0000313" key="2">
    <source>
        <dbReference type="EMBL" id="TWR99708.1"/>
    </source>
</evidence>
<organism evidence="2 3">
    <name type="scientific">Pseudomonas extremaustralis</name>
    <dbReference type="NCBI Taxonomy" id="359110"/>
    <lineage>
        <taxon>Bacteria</taxon>
        <taxon>Pseudomonadati</taxon>
        <taxon>Pseudomonadota</taxon>
        <taxon>Gammaproteobacteria</taxon>
        <taxon>Pseudomonadales</taxon>
        <taxon>Pseudomonadaceae</taxon>
        <taxon>Pseudomonas</taxon>
    </lineage>
</organism>
<feature type="chain" id="PRO_5022865445" evidence="1">
    <location>
        <begin position="23"/>
        <end position="167"/>
    </location>
</feature>